<dbReference type="Proteomes" id="UP000715441">
    <property type="component" value="Unassembled WGS sequence"/>
</dbReference>
<evidence type="ECO:0000313" key="2">
    <source>
        <dbReference type="EMBL" id="NKQ51697.1"/>
    </source>
</evidence>
<gene>
    <name evidence="2" type="ORF">HFP15_02240</name>
</gene>
<protein>
    <submittedName>
        <fullName evidence="2">NAD(P)-binding domain-containing protein</fullName>
    </submittedName>
</protein>
<dbReference type="InterPro" id="IPR036188">
    <property type="entry name" value="FAD/NAD-bd_sf"/>
</dbReference>
<dbReference type="InterPro" id="IPR050982">
    <property type="entry name" value="Auxin_biosynth/cation_transpt"/>
</dbReference>
<keyword evidence="1" id="KW-0560">Oxidoreductase</keyword>
<organism evidence="2 3">
    <name type="scientific">Amycolatopsis acididurans</name>
    <dbReference type="NCBI Taxonomy" id="2724524"/>
    <lineage>
        <taxon>Bacteria</taxon>
        <taxon>Bacillati</taxon>
        <taxon>Actinomycetota</taxon>
        <taxon>Actinomycetes</taxon>
        <taxon>Pseudonocardiales</taxon>
        <taxon>Pseudonocardiaceae</taxon>
        <taxon>Amycolatopsis</taxon>
    </lineage>
</organism>
<dbReference type="PANTHER" id="PTHR43539:SF78">
    <property type="entry name" value="FLAVIN-CONTAINING MONOOXYGENASE"/>
    <property type="match status" value="1"/>
</dbReference>
<dbReference type="Gene3D" id="3.50.50.60">
    <property type="entry name" value="FAD/NAD(P)-binding domain"/>
    <property type="match status" value="2"/>
</dbReference>
<dbReference type="PRINTS" id="PR00411">
    <property type="entry name" value="PNDRDTASEI"/>
</dbReference>
<comment type="caution">
    <text evidence="2">The sequence shown here is derived from an EMBL/GenBank/DDBJ whole genome shotgun (WGS) entry which is preliminary data.</text>
</comment>
<sequence>MPKVTTLVVGAGHCGLAMSRHLAERSIDHVVLERGEVAHSWRTQRWDSFRLLTPNWMTRLPDFAYSGDDPDGYQTASELARLIGDYAKVTGAPVRANTTVESVRPGGDGFLVRTDQDTWRARTVVLASGAHNVANLPPVAGAVPADITTLTALGYREPGQLPDGGVLVVGASSTGVQIAREVHSSGRPVTLAVGEHVRMPRVYRGRDVLWWMDAAGVFDERYDEVPDLTRARNLPSMQLVGTPERVTVDLNALTGIGVRLAGKFAGVRDGRAQFSGSLPNVCALADLKLGRLLDTFDTWAADSGFTDCGPPERFPATELPGKPPLTVDLDGGEIRSIVWATGFRPDLSWLDVPVLDRKGRVRHDGGVTAWPGLYLLGMPFLRRRRSSLIDGADADAGELSAHLARYLAQG</sequence>
<dbReference type="Pfam" id="PF13738">
    <property type="entry name" value="Pyr_redox_3"/>
    <property type="match status" value="1"/>
</dbReference>
<dbReference type="SUPFAM" id="SSF51905">
    <property type="entry name" value="FAD/NAD(P)-binding domain"/>
    <property type="match status" value="2"/>
</dbReference>
<proteinExistence type="predicted"/>
<evidence type="ECO:0000313" key="3">
    <source>
        <dbReference type="Proteomes" id="UP000715441"/>
    </source>
</evidence>
<keyword evidence="3" id="KW-1185">Reference proteome</keyword>
<name>A0ABX1J082_9PSEU</name>
<reference evidence="2 3" key="1">
    <citation type="submission" date="2020-04" db="EMBL/GenBank/DDBJ databases">
        <title>Novel species.</title>
        <authorList>
            <person name="Teo W.F.A."/>
            <person name="Lipun K."/>
            <person name="Srisuk N."/>
            <person name="Duangmal K."/>
        </authorList>
    </citation>
    <scope>NUCLEOTIDE SEQUENCE [LARGE SCALE GENOMIC DNA]</scope>
    <source>
        <strain evidence="2 3">K13G38</strain>
    </source>
</reference>
<dbReference type="PANTHER" id="PTHR43539">
    <property type="entry name" value="FLAVIN-BINDING MONOOXYGENASE-LIKE PROTEIN (AFU_ORTHOLOGUE AFUA_4G09220)"/>
    <property type="match status" value="1"/>
</dbReference>
<dbReference type="EMBL" id="JAAXLS010000001">
    <property type="protein sequence ID" value="NKQ51697.1"/>
    <property type="molecule type" value="Genomic_DNA"/>
</dbReference>
<accession>A0ABX1J082</accession>
<evidence type="ECO:0000256" key="1">
    <source>
        <dbReference type="ARBA" id="ARBA00023002"/>
    </source>
</evidence>